<dbReference type="SUPFAM" id="SSF53850">
    <property type="entry name" value="Periplasmic binding protein-like II"/>
    <property type="match status" value="1"/>
</dbReference>
<protein>
    <submittedName>
        <fullName evidence="3">Putative ABC transporter-binding protein</fullName>
    </submittedName>
</protein>
<dbReference type="Gene3D" id="3.40.190.10">
    <property type="entry name" value="Periplasmic binding protein-like II"/>
    <property type="match status" value="2"/>
</dbReference>
<evidence type="ECO:0000256" key="2">
    <source>
        <dbReference type="ARBA" id="ARBA00008520"/>
    </source>
</evidence>
<dbReference type="PANTHER" id="PTHR43649:SF12">
    <property type="entry name" value="DIACETYLCHITOBIOSE BINDING PROTEIN DASA"/>
    <property type="match status" value="1"/>
</dbReference>
<reference evidence="3" key="1">
    <citation type="submission" date="2017-02" db="EMBL/GenBank/DDBJ databases">
        <title>Delving into the versatile metabolic prowess of the omnipresent phylum Bacteroidetes.</title>
        <authorList>
            <person name="Nobu M.K."/>
            <person name="Mei R."/>
            <person name="Narihiro T."/>
            <person name="Kuroda K."/>
            <person name="Liu W.-T."/>
        </authorList>
    </citation>
    <scope>NUCLEOTIDE SEQUENCE</scope>
    <source>
        <strain evidence="3">ADurb.Bin276</strain>
    </source>
</reference>
<dbReference type="EMBL" id="MWBQ01000215">
    <property type="protein sequence ID" value="OQA54390.1"/>
    <property type="molecule type" value="Genomic_DNA"/>
</dbReference>
<sequence length="465" mass="53109">MKKYLLLIVIGIVLLASSLALPQEDPLAYYKQAKINWRAFEGTQLTIGLNKHPFTESLRPLLPHFEELTGIKVAYVILPEEEFFEKLLIDLSSGGGIFDVYMTSPMFEWRYQYAGWIEDLNQFWNNSELTDQEWYDRDDFYEKPLRANMWDGTIGGGLGQGRWNAIPVMAEFFCQVYREDLREKWGLTVPTNYPDLLTTLTKAAEMGKKETPQVYGVANRGIKSWSTVHSGYFTAFSTYGQKDINPDLTAAINTPEAKEITQIWVDILQKAGPPGWPNYTWYDAKQNYAAGRFYEITDCDFFAATYENPAQSVVAGKNGYALPAAAPDGNITSNMWTWALGMSSFSKYKEAAWLFLLWATAPQTMLDGTLIHDNFNPTRKSVWENPAVIEKTMKWGTEPGQYRKIVDDMYAMYGDIRWTPNPDVTTVGDIWAEALHEAYEGKKPVEQALEDAAAKINEWMTKWKK</sequence>
<dbReference type="InterPro" id="IPR006059">
    <property type="entry name" value="SBP"/>
</dbReference>
<comment type="similarity">
    <text evidence="2">Belongs to the bacterial solute-binding protein 1 family.</text>
</comment>
<organism evidence="3">
    <name type="scientific">Candidatus Atribacter allofermentans</name>
    <dbReference type="NCBI Taxonomy" id="1852833"/>
    <lineage>
        <taxon>Bacteria</taxon>
        <taxon>Pseudomonadati</taxon>
        <taxon>Atribacterota</taxon>
        <taxon>Atribacteria</taxon>
        <taxon>Atribacterales</taxon>
        <taxon>Atribacteraceae</taxon>
        <taxon>Atribacter</taxon>
    </lineage>
</organism>
<comment type="caution">
    <text evidence="3">The sequence shown here is derived from an EMBL/GenBank/DDBJ whole genome shotgun (WGS) entry which is preliminary data.</text>
</comment>
<comment type="subcellular location">
    <subcellularLocation>
        <location evidence="1">Periplasm</location>
    </subcellularLocation>
</comment>
<name>A0A1V5SIM8_9BACT</name>
<dbReference type="AlphaFoldDB" id="A0A1V5SIM8"/>
<dbReference type="Pfam" id="PF01547">
    <property type="entry name" value="SBP_bac_1"/>
    <property type="match status" value="1"/>
</dbReference>
<evidence type="ECO:0000256" key="1">
    <source>
        <dbReference type="ARBA" id="ARBA00004418"/>
    </source>
</evidence>
<proteinExistence type="inferred from homology"/>
<dbReference type="PANTHER" id="PTHR43649">
    <property type="entry name" value="ARABINOSE-BINDING PROTEIN-RELATED"/>
    <property type="match status" value="1"/>
</dbReference>
<dbReference type="InterPro" id="IPR050490">
    <property type="entry name" value="Bact_solute-bd_prot1"/>
</dbReference>
<accession>A0A1V5SIM8</accession>
<gene>
    <name evidence="3" type="ORF">BWY41_02110</name>
</gene>
<dbReference type="Proteomes" id="UP000485569">
    <property type="component" value="Unassembled WGS sequence"/>
</dbReference>
<evidence type="ECO:0000313" key="3">
    <source>
        <dbReference type="EMBL" id="OQA54390.1"/>
    </source>
</evidence>
<dbReference type="GO" id="GO:0042597">
    <property type="term" value="C:periplasmic space"/>
    <property type="evidence" value="ECO:0007669"/>
    <property type="project" value="UniProtKB-SubCell"/>
</dbReference>